<keyword evidence="3" id="KW-0378">Hydrolase</keyword>
<dbReference type="GO" id="GO:0016787">
    <property type="term" value="F:hydrolase activity"/>
    <property type="evidence" value="ECO:0007669"/>
    <property type="project" value="UniProtKB-KW"/>
</dbReference>
<dbReference type="OrthoDB" id="6513042at2759"/>
<feature type="domain" description="DNA2/NAM7 helicase helicase" evidence="1">
    <location>
        <begin position="8"/>
        <end position="59"/>
    </location>
</feature>
<dbReference type="InterPro" id="IPR041679">
    <property type="entry name" value="DNA2/NAM7-like_C"/>
</dbReference>
<dbReference type="AlphaFoldDB" id="A0A1B7MKN6"/>
<dbReference type="InterPro" id="IPR045055">
    <property type="entry name" value="DNA2/NAM7-like"/>
</dbReference>
<gene>
    <name evidence="3" type="ORF">K503DRAFT_749090</name>
</gene>
<dbReference type="PANTHER" id="PTHR10887:SF495">
    <property type="entry name" value="HELICASE SENATAXIN ISOFORM X1-RELATED"/>
    <property type="match status" value="1"/>
</dbReference>
<evidence type="ECO:0000259" key="2">
    <source>
        <dbReference type="Pfam" id="PF13087"/>
    </source>
</evidence>
<feature type="domain" description="DNA2/NAM7 helicase-like C-terminal" evidence="2">
    <location>
        <begin position="169"/>
        <end position="329"/>
    </location>
</feature>
<dbReference type="EMBL" id="KV448827">
    <property type="protein sequence ID" value="OAX33147.1"/>
    <property type="molecule type" value="Genomic_DNA"/>
</dbReference>
<dbReference type="InterPro" id="IPR041677">
    <property type="entry name" value="DNA2/NAM7_AAA_11"/>
</dbReference>
<name>A0A1B7MKN6_9AGAM</name>
<dbReference type="STRING" id="1314800.A0A1B7MKN6"/>
<reference evidence="3 4" key="1">
    <citation type="submission" date="2016-06" db="EMBL/GenBank/DDBJ databases">
        <title>Comparative genomics of the ectomycorrhizal sister species Rhizopogon vinicolor and Rhizopogon vesiculosus (Basidiomycota: Boletales) reveals a divergence of the mating type B locus.</title>
        <authorList>
            <consortium name="DOE Joint Genome Institute"/>
            <person name="Mujic A.B."/>
            <person name="Kuo A."/>
            <person name="Tritt A."/>
            <person name="Lipzen A."/>
            <person name="Chen C."/>
            <person name="Johnson J."/>
            <person name="Sharma A."/>
            <person name="Barry K."/>
            <person name="Grigoriev I.V."/>
            <person name="Spatafora J.W."/>
        </authorList>
    </citation>
    <scope>NUCLEOTIDE SEQUENCE [LARGE SCALE GENOMIC DNA]</scope>
    <source>
        <strain evidence="3 4">AM-OR11-026</strain>
    </source>
</reference>
<proteinExistence type="predicted"/>
<evidence type="ECO:0000259" key="1">
    <source>
        <dbReference type="Pfam" id="PF13086"/>
    </source>
</evidence>
<keyword evidence="4" id="KW-1185">Reference proteome</keyword>
<dbReference type="Pfam" id="PF13087">
    <property type="entry name" value="AAA_12"/>
    <property type="match status" value="1"/>
</dbReference>
<dbReference type="PANTHER" id="PTHR10887">
    <property type="entry name" value="DNA2/NAM7 HELICASE FAMILY"/>
    <property type="match status" value="1"/>
</dbReference>
<evidence type="ECO:0000313" key="3">
    <source>
        <dbReference type="EMBL" id="OAX33147.1"/>
    </source>
</evidence>
<organism evidence="3 4">
    <name type="scientific">Rhizopogon vinicolor AM-OR11-026</name>
    <dbReference type="NCBI Taxonomy" id="1314800"/>
    <lineage>
        <taxon>Eukaryota</taxon>
        <taxon>Fungi</taxon>
        <taxon>Dikarya</taxon>
        <taxon>Basidiomycota</taxon>
        <taxon>Agaricomycotina</taxon>
        <taxon>Agaricomycetes</taxon>
        <taxon>Agaricomycetidae</taxon>
        <taxon>Boletales</taxon>
        <taxon>Suillineae</taxon>
        <taxon>Rhizopogonaceae</taxon>
        <taxon>Rhizopogon</taxon>
    </lineage>
</organism>
<dbReference type="Proteomes" id="UP000092154">
    <property type="component" value="Unassembled WGS sequence"/>
</dbReference>
<accession>A0A1B7MKN6</accession>
<dbReference type="Gene3D" id="3.40.50.300">
    <property type="entry name" value="P-loop containing nucleotide triphosphate hydrolases"/>
    <property type="match status" value="2"/>
</dbReference>
<dbReference type="InParanoid" id="A0A1B7MKN6"/>
<dbReference type="Pfam" id="PF13086">
    <property type="entry name" value="AAA_11"/>
    <property type="match status" value="1"/>
</dbReference>
<dbReference type="InterPro" id="IPR047187">
    <property type="entry name" value="SF1_C_Upf1"/>
</dbReference>
<dbReference type="InterPro" id="IPR027417">
    <property type="entry name" value="P-loop_NTPase"/>
</dbReference>
<evidence type="ECO:0000313" key="4">
    <source>
        <dbReference type="Proteomes" id="UP000092154"/>
    </source>
</evidence>
<sequence>MLGHSNDGRLTVIQGPPGTGKTTVIASFVQTAIAGGLSGIWLIAQSNVAVKNIAEKLADFGLTQWKLLVSKEFFEDWHEHLYTNIRANIVISEDFIKPGLLQKHLHGCPVVLCTLSMLSSSNLRKFGGFTTAPIKTLVIDEASQIEIGDYIPLFTSHSTIRKVCFIGDDKQCKMPPQIGEFISEAIYGNELYSNPEHPITKERMACHFINIPSEEQPHGTSWKASCFISSNLEECQTVLRIATMLQAAGKHFRIITPYDAQRSLIEEGLKNNQLEWEDKCFNVDSFQGNEEDYIVISLVRSRALGFLADLRRTNVMLTRCKKGMIICTSQRFMQRAGSDSLVGNLLEYYEDHWVEKDELEKIEV</sequence>
<protein>
    <submittedName>
        <fullName evidence="3">p-loop containing nucleoside triphosphate hydrolase protein</fullName>
    </submittedName>
</protein>
<dbReference type="CDD" id="cd18808">
    <property type="entry name" value="SF1_C_Upf1"/>
    <property type="match status" value="1"/>
</dbReference>
<dbReference type="GO" id="GO:0004386">
    <property type="term" value="F:helicase activity"/>
    <property type="evidence" value="ECO:0007669"/>
    <property type="project" value="InterPro"/>
</dbReference>
<dbReference type="SUPFAM" id="SSF52540">
    <property type="entry name" value="P-loop containing nucleoside triphosphate hydrolases"/>
    <property type="match status" value="1"/>
</dbReference>
<dbReference type="CDD" id="cd17934">
    <property type="entry name" value="DEXXQc_Upf1-like"/>
    <property type="match status" value="1"/>
</dbReference>